<dbReference type="RefSeq" id="WP_068323880.1">
    <property type="nucleotide sequence ID" value="NZ_CP104874.1"/>
</dbReference>
<evidence type="ECO:0000256" key="1">
    <source>
        <dbReference type="ARBA" id="ARBA00022723"/>
    </source>
</evidence>
<dbReference type="EMBL" id="CP104874">
    <property type="protein sequence ID" value="WWF04892.1"/>
    <property type="molecule type" value="Genomic_DNA"/>
</dbReference>
<keyword evidence="1" id="KW-0479">Metal-binding</keyword>
<keyword evidence="4" id="KW-1185">Reference proteome</keyword>
<gene>
    <name evidence="3" type="ORF">N5P18_14655</name>
</gene>
<evidence type="ECO:0000313" key="3">
    <source>
        <dbReference type="EMBL" id="WWF04892.1"/>
    </source>
</evidence>
<accession>A0ABZ2FFG1</accession>
<dbReference type="SUPFAM" id="SSF53800">
    <property type="entry name" value="Chelatase"/>
    <property type="match status" value="1"/>
</dbReference>
<dbReference type="Pfam" id="PF01903">
    <property type="entry name" value="CbiX"/>
    <property type="match status" value="1"/>
</dbReference>
<protein>
    <recommendedName>
        <fullName evidence="5">Cobalamin biosynthesis protein CbiX</fullName>
    </recommendedName>
</protein>
<dbReference type="Gene3D" id="3.40.50.1400">
    <property type="match status" value="1"/>
</dbReference>
<dbReference type="Proteomes" id="UP001381003">
    <property type="component" value="Chromosome"/>
</dbReference>
<evidence type="ECO:0000256" key="2">
    <source>
        <dbReference type="ARBA" id="ARBA00023239"/>
    </source>
</evidence>
<proteinExistence type="predicted"/>
<reference evidence="3 4" key="1">
    <citation type="submission" date="2022-09" db="EMBL/GenBank/DDBJ databases">
        <title>Complete genome sequence of Janibacter terrae strain COS04-44, PCL-degrading bacteria isolated from oil spilled coast.</title>
        <authorList>
            <person name="Park H."/>
            <person name="Kim J.Y."/>
            <person name="An S.H."/>
            <person name="Lee C.M."/>
            <person name="Weon H.-Y."/>
        </authorList>
    </citation>
    <scope>NUCLEOTIDE SEQUENCE [LARGE SCALE GENOMIC DNA]</scope>
    <source>
        <strain evidence="3 4">COS04-44</strain>
    </source>
</reference>
<name>A0ABZ2FFG1_9MICO</name>
<dbReference type="InterPro" id="IPR002762">
    <property type="entry name" value="CbiX-like"/>
</dbReference>
<evidence type="ECO:0008006" key="5">
    <source>
        <dbReference type="Google" id="ProtNLM"/>
    </source>
</evidence>
<keyword evidence="2" id="KW-0456">Lyase</keyword>
<organism evidence="3 4">
    <name type="scientific">Janibacter terrae</name>
    <dbReference type="NCBI Taxonomy" id="103817"/>
    <lineage>
        <taxon>Bacteria</taxon>
        <taxon>Bacillati</taxon>
        <taxon>Actinomycetota</taxon>
        <taxon>Actinomycetes</taxon>
        <taxon>Micrococcales</taxon>
        <taxon>Intrasporangiaceae</taxon>
        <taxon>Janibacter</taxon>
    </lineage>
</organism>
<sequence length="215" mass="22001">MTTVLLAHGSPDPRHASTLERLRQRVEAPLEAMGRGATRLVYLEHDHPQPHELGAELTDEVTLLPMLITPAFHARVDVPAAARALGAGGAPVRVAPALGGDPLLLLAVEERLRAAGHDADAAVLLVAGGSSSGQAGQSIRTLLDAHPRPGWLTMTLAAPRAGAASGRVVVPATLAEGVLHDKVAALARAAGAPFVPGGLADTGAVARLVLRRVLG</sequence>
<evidence type="ECO:0000313" key="4">
    <source>
        <dbReference type="Proteomes" id="UP001381003"/>
    </source>
</evidence>